<dbReference type="InterPro" id="IPR003871">
    <property type="entry name" value="RFA1B/D_OB_1st"/>
</dbReference>
<organism evidence="3 4">
    <name type="scientific">Crotalaria pallida</name>
    <name type="common">Smooth rattlebox</name>
    <name type="synonym">Crotalaria striata</name>
    <dbReference type="NCBI Taxonomy" id="3830"/>
    <lineage>
        <taxon>Eukaryota</taxon>
        <taxon>Viridiplantae</taxon>
        <taxon>Streptophyta</taxon>
        <taxon>Embryophyta</taxon>
        <taxon>Tracheophyta</taxon>
        <taxon>Spermatophyta</taxon>
        <taxon>Magnoliopsida</taxon>
        <taxon>eudicotyledons</taxon>
        <taxon>Gunneridae</taxon>
        <taxon>Pentapetalae</taxon>
        <taxon>rosids</taxon>
        <taxon>fabids</taxon>
        <taxon>Fabales</taxon>
        <taxon>Fabaceae</taxon>
        <taxon>Papilionoideae</taxon>
        <taxon>50 kb inversion clade</taxon>
        <taxon>genistoids sensu lato</taxon>
        <taxon>core genistoids</taxon>
        <taxon>Crotalarieae</taxon>
        <taxon>Crotalaria</taxon>
    </lineage>
</organism>
<feature type="region of interest" description="Disordered" evidence="1">
    <location>
        <begin position="476"/>
        <end position="513"/>
    </location>
</feature>
<evidence type="ECO:0000256" key="1">
    <source>
        <dbReference type="SAM" id="MobiDB-lite"/>
    </source>
</evidence>
<proteinExistence type="predicted"/>
<gene>
    <name evidence="3" type="ORF">RIF29_15086</name>
</gene>
<dbReference type="Proteomes" id="UP001372338">
    <property type="component" value="Unassembled WGS sequence"/>
</dbReference>
<sequence length="513" mass="57387">MFEPHIRISHINTNVHYVAFRARVTVLLKVPTQRRIHSAYNMHMVLMDAFGDEIHATIYGPAVTFFARYVHEGYVYDFACFQVVKAEGGFRLTSHPFKLLFLFSTLFERASSIYFPVRKFNHDSVDDISSSKDKIYQLQDFLGVVTAVSREAYHNVQGQRTLAVGIELCNEYGTFDCVLLGGFVYDFRHGIGSGSHPHNILFLKLGKGQIIHGRVVCSSVTYVSKVMVNPNMPEIIQFRKRMLLCGFCRSPLIVSYIGSKSSIENQLMGDFPPLSLGILKSVDKPGYYTVVCNVFGISSAIPWYYHECPCKPIIYDISYRSSCSFCGASMCNAIQRFKIPMVCYDSTSTVTLFLLDRDARMLLKRSCSQGLCEATFPSLFSGLVGCQYAFKVEVSRVSPESTEMQFYITRVGHDIINLKSIAPKDESTTPLLVYNANVNVGKGKSAFVPYSSNIKRTHVRRNLNKEYDVMIKSGASDSANTSDTQLSVADGRSKSLDLKKTTTSQCDESSGGS</sequence>
<dbReference type="Pfam" id="PF02721">
    <property type="entry name" value="DUF223"/>
    <property type="match status" value="1"/>
</dbReference>
<feature type="domain" description="Replication protein A 70 kDa DNA-binding subunit B/D first OB fold" evidence="2">
    <location>
        <begin position="27"/>
        <end position="106"/>
    </location>
</feature>
<keyword evidence="4" id="KW-1185">Reference proteome</keyword>
<dbReference type="SUPFAM" id="SSF50249">
    <property type="entry name" value="Nucleic acid-binding proteins"/>
    <property type="match status" value="3"/>
</dbReference>
<feature type="compositionally biased region" description="Polar residues" evidence="1">
    <location>
        <begin position="476"/>
        <end position="487"/>
    </location>
</feature>
<dbReference type="PANTHER" id="PTHR47165:SF4">
    <property type="entry name" value="OS03G0429900 PROTEIN"/>
    <property type="match status" value="1"/>
</dbReference>
<dbReference type="CDD" id="cd04480">
    <property type="entry name" value="RPA1_DBD_A_like"/>
    <property type="match status" value="1"/>
</dbReference>
<accession>A0AAN9IIX4</accession>
<comment type="caution">
    <text evidence="3">The sequence shown here is derived from an EMBL/GenBank/DDBJ whole genome shotgun (WGS) entry which is preliminary data.</text>
</comment>
<reference evidence="3 4" key="1">
    <citation type="submission" date="2024-01" db="EMBL/GenBank/DDBJ databases">
        <title>The genomes of 5 underutilized Papilionoideae crops provide insights into root nodulation and disease resistanc.</title>
        <authorList>
            <person name="Yuan L."/>
        </authorList>
    </citation>
    <scope>NUCLEOTIDE SEQUENCE [LARGE SCALE GENOMIC DNA]</scope>
    <source>
        <strain evidence="3">ZHUSHIDOU_FW_LH</strain>
        <tissue evidence="3">Leaf</tissue>
    </source>
</reference>
<feature type="compositionally biased region" description="Polar residues" evidence="1">
    <location>
        <begin position="501"/>
        <end position="513"/>
    </location>
</feature>
<name>A0AAN9IIX4_CROPI</name>
<dbReference type="PANTHER" id="PTHR47165">
    <property type="entry name" value="OS03G0429900 PROTEIN"/>
    <property type="match status" value="1"/>
</dbReference>
<dbReference type="InterPro" id="IPR012340">
    <property type="entry name" value="NA-bd_OB-fold"/>
</dbReference>
<dbReference type="EMBL" id="JAYWIO010000003">
    <property type="protein sequence ID" value="KAK7274016.1"/>
    <property type="molecule type" value="Genomic_DNA"/>
</dbReference>
<evidence type="ECO:0000259" key="2">
    <source>
        <dbReference type="Pfam" id="PF02721"/>
    </source>
</evidence>
<evidence type="ECO:0000313" key="3">
    <source>
        <dbReference type="EMBL" id="KAK7274016.1"/>
    </source>
</evidence>
<protein>
    <recommendedName>
        <fullName evidence="2">Replication protein A 70 kDa DNA-binding subunit B/D first OB fold domain-containing protein</fullName>
    </recommendedName>
</protein>
<dbReference type="AlphaFoldDB" id="A0AAN9IIX4"/>
<feature type="compositionally biased region" description="Basic and acidic residues" evidence="1">
    <location>
        <begin position="491"/>
        <end position="500"/>
    </location>
</feature>
<dbReference type="Gene3D" id="2.40.50.140">
    <property type="entry name" value="Nucleic acid-binding proteins"/>
    <property type="match status" value="3"/>
</dbReference>
<evidence type="ECO:0000313" key="4">
    <source>
        <dbReference type="Proteomes" id="UP001372338"/>
    </source>
</evidence>